<dbReference type="Gramene" id="Os08t0564400-01">
    <property type="protein sequence ID" value="Os08t0564400-01"/>
    <property type="gene ID" value="Os08g0564400"/>
</dbReference>
<evidence type="ECO:0000313" key="1">
    <source>
        <dbReference type="EMBL" id="BAF24444.1"/>
    </source>
</evidence>
<dbReference type="EMBL" id="AP008214">
    <property type="protein sequence ID" value="BAF24444.1"/>
    <property type="molecule type" value="Genomic_DNA"/>
</dbReference>
<protein>
    <submittedName>
        <fullName evidence="1">Os08g0564400 protein</fullName>
    </submittedName>
</protein>
<dbReference type="KEGG" id="dosa:Os08g0564400"/>
<reference evidence="2" key="2">
    <citation type="journal article" date="2008" name="Nucleic Acids Res.">
        <title>The rice annotation project database (RAP-DB): 2008 update.</title>
        <authorList>
            <consortium name="The rice annotation project (RAP)"/>
        </authorList>
    </citation>
    <scope>GENOME REANNOTATION</scope>
    <source>
        <strain evidence="2">cv. Nipponbare</strain>
    </source>
</reference>
<gene>
    <name evidence="1" type="ordered locus">Os08g0564400</name>
</gene>
<accession>A0A0P0XJD3</accession>
<dbReference type="Proteomes" id="UP000000763">
    <property type="component" value="Chromosome 8"/>
</dbReference>
<proteinExistence type="predicted"/>
<sequence length="222" mass="24346">MNTRMVLEKSDTPCFTSHAAYHSPSAYDAYSRNCATPYPLPAICPFQKHRRSGPARFASNSPTIFASDPNAATVRTFATASPAICVALACARSRSPENPLRNIFCRTVAATTSGKTASSTSARRHCRTKPAVQATSMSAEFWTMMEMRSPMAERTFWASSASLAAMRALELSSMSNQAISLRSTAASILSRTRLVRFSPTVSQKRCWTVLKSRAAEDMPMRR</sequence>
<dbReference type="AlphaFoldDB" id="A0A0P0XJD3"/>
<name>A0A0P0XJD3_ORYSJ</name>
<evidence type="ECO:0000313" key="2">
    <source>
        <dbReference type="Proteomes" id="UP000000763"/>
    </source>
</evidence>
<organism evidence="1 2">
    <name type="scientific">Oryza sativa subsp. japonica</name>
    <name type="common">Rice</name>
    <dbReference type="NCBI Taxonomy" id="39947"/>
    <lineage>
        <taxon>Eukaryota</taxon>
        <taxon>Viridiplantae</taxon>
        <taxon>Streptophyta</taxon>
        <taxon>Embryophyta</taxon>
        <taxon>Tracheophyta</taxon>
        <taxon>Spermatophyta</taxon>
        <taxon>Magnoliopsida</taxon>
        <taxon>Liliopsida</taxon>
        <taxon>Poales</taxon>
        <taxon>Poaceae</taxon>
        <taxon>BOP clade</taxon>
        <taxon>Oryzoideae</taxon>
        <taxon>Oryzeae</taxon>
        <taxon>Oryzinae</taxon>
        <taxon>Oryza</taxon>
        <taxon>Oryza sativa</taxon>
    </lineage>
</organism>
<reference evidence="1 2" key="1">
    <citation type="journal article" date="2005" name="Nature">
        <title>The map-based sequence of the rice genome.</title>
        <authorList>
            <consortium name="International rice genome sequencing project (IRGSP)"/>
            <person name="Matsumoto T."/>
            <person name="Wu J."/>
            <person name="Kanamori H."/>
            <person name="Katayose Y."/>
            <person name="Fujisawa M."/>
            <person name="Namiki N."/>
            <person name="Mizuno H."/>
            <person name="Yamamoto K."/>
            <person name="Antonio B.A."/>
            <person name="Baba T."/>
            <person name="Sakata K."/>
            <person name="Nagamura Y."/>
            <person name="Aoki H."/>
            <person name="Arikawa K."/>
            <person name="Arita K."/>
            <person name="Bito T."/>
            <person name="Chiden Y."/>
            <person name="Fujitsuka N."/>
            <person name="Fukunaka R."/>
            <person name="Hamada M."/>
            <person name="Harada C."/>
            <person name="Hayashi A."/>
            <person name="Hijishita S."/>
            <person name="Honda M."/>
            <person name="Hosokawa S."/>
            <person name="Ichikawa Y."/>
            <person name="Idonuma A."/>
            <person name="Iijima M."/>
            <person name="Ikeda M."/>
            <person name="Ikeno M."/>
            <person name="Ito K."/>
            <person name="Ito S."/>
            <person name="Ito T."/>
            <person name="Ito Y."/>
            <person name="Ito Y."/>
            <person name="Iwabuchi A."/>
            <person name="Kamiya K."/>
            <person name="Karasawa W."/>
            <person name="Kurita K."/>
            <person name="Katagiri S."/>
            <person name="Kikuta A."/>
            <person name="Kobayashi H."/>
            <person name="Kobayashi N."/>
            <person name="Machita K."/>
            <person name="Maehara T."/>
            <person name="Masukawa M."/>
            <person name="Mizubayashi T."/>
            <person name="Mukai Y."/>
            <person name="Nagasaki H."/>
            <person name="Nagata Y."/>
            <person name="Naito S."/>
            <person name="Nakashima M."/>
            <person name="Nakama Y."/>
            <person name="Nakamichi Y."/>
            <person name="Nakamura M."/>
            <person name="Meguro A."/>
            <person name="Negishi M."/>
            <person name="Ohta I."/>
            <person name="Ohta T."/>
            <person name="Okamoto M."/>
            <person name="Ono N."/>
            <person name="Saji S."/>
            <person name="Sakaguchi M."/>
            <person name="Sakai K."/>
            <person name="Shibata M."/>
            <person name="Shimokawa T."/>
            <person name="Song J."/>
            <person name="Takazaki Y."/>
            <person name="Terasawa K."/>
            <person name="Tsugane M."/>
            <person name="Tsuji K."/>
            <person name="Ueda S."/>
            <person name="Waki K."/>
            <person name="Yamagata H."/>
            <person name="Yamamoto M."/>
            <person name="Yamamoto S."/>
            <person name="Yamane H."/>
            <person name="Yoshiki S."/>
            <person name="Yoshihara R."/>
            <person name="Yukawa K."/>
            <person name="Zhong H."/>
            <person name="Yano M."/>
            <person name="Yuan Q."/>
            <person name="Ouyang S."/>
            <person name="Liu J."/>
            <person name="Jones K.M."/>
            <person name="Gansberger K."/>
            <person name="Moffat K."/>
            <person name="Hill J."/>
            <person name="Bera J."/>
            <person name="Fadrosh D."/>
            <person name="Jin S."/>
            <person name="Johri S."/>
            <person name="Kim M."/>
            <person name="Overton L."/>
            <person name="Reardon M."/>
            <person name="Tsitrin T."/>
            <person name="Vuong H."/>
            <person name="Weaver B."/>
            <person name="Ciecko A."/>
            <person name="Tallon L."/>
            <person name="Jackson J."/>
            <person name="Pai G."/>
            <person name="Aken S.V."/>
            <person name="Utterback T."/>
            <person name="Reidmuller S."/>
            <person name="Feldblyum T."/>
            <person name="Hsiao J."/>
            <person name="Zismann V."/>
            <person name="Iobst S."/>
            <person name="de Vazeille A.R."/>
            <person name="Buell C.R."/>
            <person name="Ying K."/>
            <person name="Li Y."/>
            <person name="Lu T."/>
            <person name="Huang Y."/>
            <person name="Zhao Q."/>
            <person name="Feng Q."/>
            <person name="Zhang L."/>
            <person name="Zhu J."/>
            <person name="Weng Q."/>
            <person name="Mu J."/>
            <person name="Lu Y."/>
            <person name="Fan D."/>
            <person name="Liu Y."/>
            <person name="Guan J."/>
            <person name="Zhang Y."/>
            <person name="Yu S."/>
            <person name="Liu X."/>
            <person name="Zhang Y."/>
            <person name="Hong G."/>
            <person name="Han B."/>
            <person name="Choisne N."/>
            <person name="Demange N."/>
            <person name="Orjeda G."/>
            <person name="Samain S."/>
            <person name="Cattolico L."/>
            <person name="Pelletier E."/>
            <person name="Couloux A."/>
            <person name="Segurens B."/>
            <person name="Wincker P."/>
            <person name="D'Hont A."/>
            <person name="Scarpelli C."/>
            <person name="Weissenbach J."/>
            <person name="Salanoubat M."/>
            <person name="Quetier F."/>
            <person name="Yu Y."/>
            <person name="Kim H.R."/>
            <person name="Rambo T."/>
            <person name="Currie J."/>
            <person name="Collura K."/>
            <person name="Luo M."/>
            <person name="Yang T."/>
            <person name="Ammiraju J.S.S."/>
            <person name="Engler F."/>
            <person name="Soderlund C."/>
            <person name="Wing R.A."/>
            <person name="Palmer L.E."/>
            <person name="de la Bastide M."/>
            <person name="Spiegel L."/>
            <person name="Nascimento L."/>
            <person name="Zutavern T."/>
            <person name="O'Shaughnessy A."/>
            <person name="Dike S."/>
            <person name="Dedhia N."/>
            <person name="Preston R."/>
            <person name="Balija V."/>
            <person name="McCombie W.R."/>
            <person name="Chow T."/>
            <person name="Chen H."/>
            <person name="Chung M."/>
            <person name="Chen C."/>
            <person name="Shaw J."/>
            <person name="Wu H."/>
            <person name="Hsiao K."/>
            <person name="Chao Y."/>
            <person name="Chu M."/>
            <person name="Cheng C."/>
            <person name="Hour A."/>
            <person name="Lee P."/>
            <person name="Lin S."/>
            <person name="Lin Y."/>
            <person name="Liou J."/>
            <person name="Liu S."/>
            <person name="Hsing Y."/>
            <person name="Raghuvanshi S."/>
            <person name="Mohanty A."/>
            <person name="Bharti A.K."/>
            <person name="Gaur A."/>
            <person name="Gupta V."/>
            <person name="Kumar D."/>
            <person name="Ravi V."/>
            <person name="Vij S."/>
            <person name="Kapur A."/>
            <person name="Khurana P."/>
            <person name="Khurana P."/>
            <person name="Khurana J.P."/>
            <person name="Tyagi A.K."/>
            <person name="Gaikwad K."/>
            <person name="Singh A."/>
            <person name="Dalal V."/>
            <person name="Srivastava S."/>
            <person name="Dixit A."/>
            <person name="Pal A.K."/>
            <person name="Ghazi I.A."/>
            <person name="Yadav M."/>
            <person name="Pandit A."/>
            <person name="Bhargava A."/>
            <person name="Sureshbabu K."/>
            <person name="Batra K."/>
            <person name="Sharma T.R."/>
            <person name="Mohapatra T."/>
            <person name="Singh N.K."/>
            <person name="Messing J."/>
            <person name="Nelson A.B."/>
            <person name="Fuks G."/>
            <person name="Kavchok S."/>
            <person name="Keizer G."/>
            <person name="Linton E."/>
            <person name="Llaca V."/>
            <person name="Song R."/>
            <person name="Tanyolac B."/>
            <person name="Young S."/>
            <person name="Ho-Il K."/>
            <person name="Hahn J.H."/>
            <person name="Sangsakoo G."/>
            <person name="Vanavichit A."/>
            <person name="de Mattos Luiz.A.T."/>
            <person name="Zimmer P.D."/>
            <person name="Malone G."/>
            <person name="Dellagostin O."/>
            <person name="de Oliveira A.C."/>
            <person name="Bevan M."/>
            <person name="Bancroft I."/>
            <person name="Minx P."/>
            <person name="Cordum H."/>
            <person name="Wilson R."/>
            <person name="Cheng Z."/>
            <person name="Jin W."/>
            <person name="Jiang J."/>
            <person name="Leong S.A."/>
            <person name="Iwama H."/>
            <person name="Gojobori T."/>
            <person name="Itoh T."/>
            <person name="Niimura Y."/>
            <person name="Fujii Y."/>
            <person name="Habara T."/>
            <person name="Sakai H."/>
            <person name="Sato Y."/>
            <person name="Wilson G."/>
            <person name="Kumar K."/>
            <person name="McCouch S."/>
            <person name="Juretic N."/>
            <person name="Hoen D."/>
            <person name="Wright S."/>
            <person name="Bruskiewich R."/>
            <person name="Bureau T."/>
            <person name="Miyao A."/>
            <person name="Hirochika H."/>
            <person name="Nishikawa T."/>
            <person name="Kadowaki K."/>
            <person name="Sugiura M."/>
            <person name="Burr B."/>
            <person name="Sasaki T."/>
        </authorList>
    </citation>
    <scope>NUCLEOTIDE SEQUENCE [LARGE SCALE GENOMIC DNA]</scope>
    <source>
        <strain evidence="2">cv. Nipponbare</strain>
    </source>
</reference>